<accession>A0AAV7X5W6</accession>
<comment type="caution">
    <text evidence="4">The sequence shown here is derived from an EMBL/GenBank/DDBJ whole genome shotgun (WGS) entry which is preliminary data.</text>
</comment>
<feature type="compositionally biased region" description="Low complexity" evidence="1">
    <location>
        <begin position="856"/>
        <end position="873"/>
    </location>
</feature>
<reference evidence="4" key="1">
    <citation type="submission" date="2022-12" db="EMBL/GenBank/DDBJ databases">
        <title>Chromosome-level genome assembly of the bean flower thrips Megalurothrips usitatus.</title>
        <authorList>
            <person name="Ma L."/>
            <person name="Liu Q."/>
            <person name="Li H."/>
            <person name="Cai W."/>
        </authorList>
    </citation>
    <scope>NUCLEOTIDE SEQUENCE</scope>
    <source>
        <strain evidence="4">Cailab_2022a</strain>
    </source>
</reference>
<gene>
    <name evidence="4" type="ORF">ONE63_002967</name>
</gene>
<evidence type="ECO:0000256" key="1">
    <source>
        <dbReference type="SAM" id="MobiDB-lite"/>
    </source>
</evidence>
<evidence type="ECO:0000256" key="3">
    <source>
        <dbReference type="SAM" id="SignalP"/>
    </source>
</evidence>
<keyword evidence="2" id="KW-0472">Membrane</keyword>
<sequence>MARLRGHPFLLVILIVVVGVLGVGAGPVRSDAGDVWPESPSAAAKGRLEMRLVTHRPGRALQSCSVLRPGGAAAVALTPAPDKDGLSLLGSLEAGECGVRVQPVLMADEGEWTLRADYKDLSLAAVEGRAAVVVFQHSGTVAPGKPSVDEGRSLQMNLTLTLVPAADGVVPALSECAVTTPRAGRIQLKPGAAGRVAYAAAGSQTLSGGWCAVRISSAQPADDGAWVLEATDAATGVVYSGRADVTVHPRLLRVRPARPQVEVGETAVLRLAFDDNKPAAEVRGCQAVRPDGGVVQVAGAGPSAAAAPVADGTVQARAVDAQRGELCAVALAPLGPQHHGAWALAIVGADGIERRAAVQVFVKAAYKSGARPPVVVKMGTEKLPLVCGPDEAVACSLTDPAADLVASFRGPCVHSLDRVRAAHAGNWTCSVLLEQYAAPVQDWVVLRLAAPVQTRTGVQPRGQDVLLQCSLEGDGACGSAVDYCRLESPDGELHIVRDFVESVRAGRLVYAGRGMRACDCSVLLRGPLQPRDYGVWRCIMGYDKIPAVKGGLITVAADGGGGRRARGAAQPEAAAVRAVALRVPLSGVVRPNRSMTVGCRADRALSYCWLRAPLGDLIEVEETSRDYAGLGFALGECAATVTAAANHSGTWHCGMGFVSDGEVAADLEVAVDVLVTESLVVPLQRNVTPSDGTATLGCRTALSEGLQYCRFQRPDGASIHVADARGKLGTDPPAAAAAAASSRYRFNSDAGGLDKGFCAVTISPTDAVDLGEWTCAVALAGDLPGKEQKAVIGLADDNEFAEAALIGVGLGLVALVTVVAAFIGYRRYRAPGAAQRSARYRRQGRVQDQDGLEMEPSAAAAADTPPGTGPTTRSRARRQGSTPTSAAAALSGAGGGRGMPTTRLPSRTSAVTRWGNMFGDVQAGEDGAAGGTGAAAPNAAEGADDDTSSGASEEWKIR</sequence>
<dbReference type="AlphaFoldDB" id="A0AAV7X5W6"/>
<keyword evidence="3" id="KW-0732">Signal</keyword>
<dbReference type="EMBL" id="JAPTSV010000013">
    <property type="protein sequence ID" value="KAJ1521289.1"/>
    <property type="molecule type" value="Genomic_DNA"/>
</dbReference>
<keyword evidence="2" id="KW-1133">Transmembrane helix</keyword>
<keyword evidence="5" id="KW-1185">Reference proteome</keyword>
<proteinExistence type="predicted"/>
<name>A0AAV7X5W6_9NEOP</name>
<protein>
    <recommendedName>
        <fullName evidence="6">Ig-like domain-containing protein</fullName>
    </recommendedName>
</protein>
<feature type="signal peptide" evidence="3">
    <location>
        <begin position="1"/>
        <end position="25"/>
    </location>
</feature>
<evidence type="ECO:0000313" key="5">
    <source>
        <dbReference type="Proteomes" id="UP001075354"/>
    </source>
</evidence>
<evidence type="ECO:0000313" key="4">
    <source>
        <dbReference type="EMBL" id="KAJ1521289.1"/>
    </source>
</evidence>
<feature type="chain" id="PRO_5043776130" description="Ig-like domain-containing protein" evidence="3">
    <location>
        <begin position="26"/>
        <end position="958"/>
    </location>
</feature>
<dbReference type="Proteomes" id="UP001075354">
    <property type="component" value="Chromosome 13"/>
</dbReference>
<evidence type="ECO:0000256" key="2">
    <source>
        <dbReference type="SAM" id="Phobius"/>
    </source>
</evidence>
<evidence type="ECO:0008006" key="6">
    <source>
        <dbReference type="Google" id="ProtNLM"/>
    </source>
</evidence>
<feature type="region of interest" description="Disordered" evidence="1">
    <location>
        <begin position="834"/>
        <end position="958"/>
    </location>
</feature>
<keyword evidence="2" id="KW-0812">Transmembrane</keyword>
<feature type="transmembrane region" description="Helical" evidence="2">
    <location>
        <begin position="803"/>
        <end position="825"/>
    </location>
</feature>
<organism evidence="4 5">
    <name type="scientific">Megalurothrips usitatus</name>
    <name type="common">bean blossom thrips</name>
    <dbReference type="NCBI Taxonomy" id="439358"/>
    <lineage>
        <taxon>Eukaryota</taxon>
        <taxon>Metazoa</taxon>
        <taxon>Ecdysozoa</taxon>
        <taxon>Arthropoda</taxon>
        <taxon>Hexapoda</taxon>
        <taxon>Insecta</taxon>
        <taxon>Pterygota</taxon>
        <taxon>Neoptera</taxon>
        <taxon>Paraneoptera</taxon>
        <taxon>Thysanoptera</taxon>
        <taxon>Terebrantia</taxon>
        <taxon>Thripoidea</taxon>
        <taxon>Thripidae</taxon>
        <taxon>Megalurothrips</taxon>
    </lineage>
</organism>